<proteinExistence type="predicted"/>
<keyword evidence="1" id="KW-1133">Transmembrane helix</keyword>
<evidence type="ECO:0000313" key="3">
    <source>
        <dbReference type="Proteomes" id="UP000198949"/>
    </source>
</evidence>
<keyword evidence="1" id="KW-0812">Transmembrane</keyword>
<sequence>MDKFKTVAVWTGIVVIGLCGVVLLGGGKVMSGTLMVATAFILALPVKRHRLPRWVRVVLLGVVFAMVAWNISTTDLPDPSHMMVAGCVDESASTYTRTGITFLDQVLYIFSGFLAQAAPS</sequence>
<keyword evidence="3" id="KW-1185">Reference proteome</keyword>
<reference evidence="3" key="1">
    <citation type="submission" date="2016-10" db="EMBL/GenBank/DDBJ databases">
        <authorList>
            <person name="Varghese N."/>
            <person name="Submissions S."/>
        </authorList>
    </citation>
    <scope>NUCLEOTIDE SEQUENCE [LARGE SCALE GENOMIC DNA]</scope>
    <source>
        <strain evidence="3">CGMCC 4.3516</strain>
    </source>
</reference>
<protein>
    <submittedName>
        <fullName evidence="2">Uncharacterized protein</fullName>
    </submittedName>
</protein>
<name>A0A1G7DPL6_9ACTN</name>
<accession>A0A1G7DPL6</accession>
<gene>
    <name evidence="2" type="ORF">SAMN05216270_12718</name>
</gene>
<keyword evidence="1" id="KW-0472">Membrane</keyword>
<feature type="transmembrane region" description="Helical" evidence="1">
    <location>
        <begin position="7"/>
        <end position="24"/>
    </location>
</feature>
<dbReference type="OrthoDB" id="5195003at2"/>
<evidence type="ECO:0000313" key="2">
    <source>
        <dbReference type="EMBL" id="SDE53412.1"/>
    </source>
</evidence>
<organism evidence="2 3">
    <name type="scientific">Glycomyces harbinensis</name>
    <dbReference type="NCBI Taxonomy" id="58114"/>
    <lineage>
        <taxon>Bacteria</taxon>
        <taxon>Bacillati</taxon>
        <taxon>Actinomycetota</taxon>
        <taxon>Actinomycetes</taxon>
        <taxon>Glycomycetales</taxon>
        <taxon>Glycomycetaceae</taxon>
        <taxon>Glycomyces</taxon>
    </lineage>
</organism>
<feature type="transmembrane region" description="Helical" evidence="1">
    <location>
        <begin position="54"/>
        <end position="72"/>
    </location>
</feature>
<dbReference type="Proteomes" id="UP000198949">
    <property type="component" value="Unassembled WGS sequence"/>
</dbReference>
<evidence type="ECO:0000256" key="1">
    <source>
        <dbReference type="SAM" id="Phobius"/>
    </source>
</evidence>
<dbReference type="EMBL" id="FNAD01000027">
    <property type="protein sequence ID" value="SDE53412.1"/>
    <property type="molecule type" value="Genomic_DNA"/>
</dbReference>
<dbReference type="AlphaFoldDB" id="A0A1G7DPL6"/>
<feature type="transmembrane region" description="Helical" evidence="1">
    <location>
        <begin position="30"/>
        <end position="47"/>
    </location>
</feature>
<dbReference type="RefSeq" id="WP_091040621.1">
    <property type="nucleotide sequence ID" value="NZ_FNAD01000027.1"/>
</dbReference>